<dbReference type="SUPFAM" id="SSF46938">
    <property type="entry name" value="CRAL/TRIO N-terminal domain"/>
    <property type="match status" value="1"/>
</dbReference>
<keyword evidence="3" id="KW-1185">Reference proteome</keyword>
<dbReference type="EMBL" id="CVRI01000002">
    <property type="protein sequence ID" value="CRK86626.1"/>
    <property type="molecule type" value="Genomic_DNA"/>
</dbReference>
<evidence type="ECO:0000259" key="1">
    <source>
        <dbReference type="PROSITE" id="PS50191"/>
    </source>
</evidence>
<dbReference type="Gene3D" id="1.10.8.20">
    <property type="entry name" value="N-terminal domain of phosphatidylinositol transfer protein sec14p"/>
    <property type="match status" value="1"/>
</dbReference>
<dbReference type="PROSITE" id="PS50191">
    <property type="entry name" value="CRAL_TRIO"/>
    <property type="match status" value="1"/>
</dbReference>
<dbReference type="AlphaFoldDB" id="A0A1J1HGF5"/>
<dbReference type="SUPFAM" id="SSF52087">
    <property type="entry name" value="CRAL/TRIO domain"/>
    <property type="match status" value="1"/>
</dbReference>
<dbReference type="InterPro" id="IPR001251">
    <property type="entry name" value="CRAL-TRIO_dom"/>
</dbReference>
<sequence length="310" mass="35909">MPNIRILSKSLQRKAIEELSEIPENISHEIDEVKRMLQRLPHLRSRLDDQFLITFLRGARHDINRTVRKIEMFYTCRTSLPELMLGRDPLDPKILEIIRLGIGLPLPLTDKPDSPRVILIRPGAYDATRYRMIDIMKVANMICDILLIEDDNLVISGEVAVVDFKYVTKSHLLQLDPLLVKKLAVLNQEGSPLKQKGIHYVYTPPGFDVVFNLFKSIMQSNNLQSEDHPMEIVIHPRTHETLFDHLSPRILPTEYGGGSGPLEAMIKFWEHKLISYRDYFLADGQFGTNESLRPAEYRHHHTDFVRTHFD</sequence>
<protein>
    <submittedName>
        <fullName evidence="2">CLUMA_CG000462, isoform B</fullName>
    </submittedName>
</protein>
<dbReference type="PANTHER" id="PTHR10174:SF216">
    <property type="entry name" value="CRAL-TRIO DOMAIN-CONTAINING PROTEIN-RELATED"/>
    <property type="match status" value="1"/>
</dbReference>
<gene>
    <name evidence="2" type="ORF">CLUMA_CG000462</name>
</gene>
<dbReference type="Gene3D" id="1.20.5.1200">
    <property type="entry name" value="Alpha-tocopherol transfer"/>
    <property type="match status" value="1"/>
</dbReference>
<dbReference type="OrthoDB" id="6682367at2759"/>
<proteinExistence type="predicted"/>
<accession>A0A1J1HGF5</accession>
<dbReference type="PANTHER" id="PTHR10174">
    <property type="entry name" value="ALPHA-TOCOPHEROL TRANSFER PROTEIN-RELATED"/>
    <property type="match status" value="1"/>
</dbReference>
<dbReference type="Gene3D" id="3.40.525.10">
    <property type="entry name" value="CRAL-TRIO lipid binding domain"/>
    <property type="match status" value="1"/>
</dbReference>
<dbReference type="CDD" id="cd00170">
    <property type="entry name" value="SEC14"/>
    <property type="match status" value="1"/>
</dbReference>
<dbReference type="GO" id="GO:0016020">
    <property type="term" value="C:membrane"/>
    <property type="evidence" value="ECO:0007669"/>
    <property type="project" value="TreeGrafter"/>
</dbReference>
<feature type="domain" description="CRAL-TRIO" evidence="1">
    <location>
        <begin position="91"/>
        <end position="263"/>
    </location>
</feature>
<name>A0A1J1HGF5_9DIPT</name>
<evidence type="ECO:0000313" key="3">
    <source>
        <dbReference type="Proteomes" id="UP000183832"/>
    </source>
</evidence>
<dbReference type="InterPro" id="IPR036273">
    <property type="entry name" value="CRAL/TRIO_N_dom_sf"/>
</dbReference>
<dbReference type="Proteomes" id="UP000183832">
    <property type="component" value="Unassembled WGS sequence"/>
</dbReference>
<dbReference type="GO" id="GO:1902936">
    <property type="term" value="F:phosphatidylinositol bisphosphate binding"/>
    <property type="evidence" value="ECO:0007669"/>
    <property type="project" value="TreeGrafter"/>
</dbReference>
<dbReference type="Pfam" id="PF00650">
    <property type="entry name" value="CRAL_TRIO"/>
    <property type="match status" value="1"/>
</dbReference>
<dbReference type="InterPro" id="IPR036865">
    <property type="entry name" value="CRAL-TRIO_dom_sf"/>
</dbReference>
<reference evidence="2 3" key="1">
    <citation type="submission" date="2015-04" db="EMBL/GenBank/DDBJ databases">
        <authorList>
            <person name="Syromyatnikov M.Y."/>
            <person name="Popov V.N."/>
        </authorList>
    </citation>
    <scope>NUCLEOTIDE SEQUENCE [LARGE SCALE GENOMIC DNA]</scope>
</reference>
<organism evidence="2 3">
    <name type="scientific">Clunio marinus</name>
    <dbReference type="NCBI Taxonomy" id="568069"/>
    <lineage>
        <taxon>Eukaryota</taxon>
        <taxon>Metazoa</taxon>
        <taxon>Ecdysozoa</taxon>
        <taxon>Arthropoda</taxon>
        <taxon>Hexapoda</taxon>
        <taxon>Insecta</taxon>
        <taxon>Pterygota</taxon>
        <taxon>Neoptera</taxon>
        <taxon>Endopterygota</taxon>
        <taxon>Diptera</taxon>
        <taxon>Nematocera</taxon>
        <taxon>Chironomoidea</taxon>
        <taxon>Chironomidae</taxon>
        <taxon>Clunio</taxon>
    </lineage>
</organism>
<evidence type="ECO:0000313" key="2">
    <source>
        <dbReference type="EMBL" id="CRK86626.1"/>
    </source>
</evidence>